<evidence type="ECO:0000256" key="1">
    <source>
        <dbReference type="ARBA" id="ARBA00005695"/>
    </source>
</evidence>
<feature type="domain" description="Solute-binding protein family 5" evidence="5">
    <location>
        <begin position="84"/>
        <end position="490"/>
    </location>
</feature>
<dbReference type="OrthoDB" id="9796817at2"/>
<dbReference type="CDD" id="cd08500">
    <property type="entry name" value="PBP2_NikA_DppA_OppA_like_4"/>
    <property type="match status" value="1"/>
</dbReference>
<accession>A0A139WUU0</accession>
<proteinExistence type="inferred from homology"/>
<keyword evidence="3 4" id="KW-0732">Signal</keyword>
<dbReference type="RefSeq" id="WP_017742904.1">
    <property type="nucleotide sequence ID" value="NZ_KQ976354.1"/>
</dbReference>
<evidence type="ECO:0000256" key="2">
    <source>
        <dbReference type="ARBA" id="ARBA00022448"/>
    </source>
</evidence>
<dbReference type="InterPro" id="IPR000914">
    <property type="entry name" value="SBP_5_dom"/>
</dbReference>
<dbReference type="GO" id="GO:0043190">
    <property type="term" value="C:ATP-binding cassette (ABC) transporter complex"/>
    <property type="evidence" value="ECO:0007669"/>
    <property type="project" value="InterPro"/>
</dbReference>
<keyword evidence="7" id="KW-1185">Reference proteome</keyword>
<dbReference type="InterPro" id="IPR039424">
    <property type="entry name" value="SBP_5"/>
</dbReference>
<dbReference type="Gene3D" id="3.10.105.10">
    <property type="entry name" value="Dipeptide-binding Protein, Domain 3"/>
    <property type="match status" value="1"/>
</dbReference>
<evidence type="ECO:0000256" key="4">
    <source>
        <dbReference type="SAM" id="SignalP"/>
    </source>
</evidence>
<evidence type="ECO:0000256" key="3">
    <source>
        <dbReference type="ARBA" id="ARBA00022729"/>
    </source>
</evidence>
<dbReference type="AlphaFoldDB" id="A0A139WUU0"/>
<dbReference type="InterPro" id="IPR030678">
    <property type="entry name" value="Peptide/Ni-bd"/>
</dbReference>
<gene>
    <name evidence="6" type="ORF">WA1_41430</name>
</gene>
<comment type="caution">
    <text evidence="6">The sequence shown here is derived from an EMBL/GenBank/DDBJ whole genome shotgun (WGS) entry which is preliminary data.</text>
</comment>
<dbReference type="PIRSF" id="PIRSF002741">
    <property type="entry name" value="MppA"/>
    <property type="match status" value="1"/>
</dbReference>
<evidence type="ECO:0000313" key="7">
    <source>
        <dbReference type="Proteomes" id="UP000076925"/>
    </source>
</evidence>
<dbReference type="Gene3D" id="3.40.190.10">
    <property type="entry name" value="Periplasmic binding protein-like II"/>
    <property type="match status" value="1"/>
</dbReference>
<dbReference type="EMBL" id="ANNX02000047">
    <property type="protein sequence ID" value="KYC36199.1"/>
    <property type="molecule type" value="Genomic_DNA"/>
</dbReference>
<dbReference type="SUPFAM" id="SSF53850">
    <property type="entry name" value="Periplasmic binding protein-like II"/>
    <property type="match status" value="1"/>
</dbReference>
<dbReference type="GO" id="GO:0042597">
    <property type="term" value="C:periplasmic space"/>
    <property type="evidence" value="ECO:0007669"/>
    <property type="project" value="UniProtKB-ARBA"/>
</dbReference>
<dbReference type="GO" id="GO:1904680">
    <property type="term" value="F:peptide transmembrane transporter activity"/>
    <property type="evidence" value="ECO:0007669"/>
    <property type="project" value="TreeGrafter"/>
</dbReference>
<name>A0A139WUU0_9CYAN</name>
<reference evidence="6 7" key="1">
    <citation type="journal article" date="2013" name="Genome Biol. Evol.">
        <title>Genomes of Stigonematalean cyanobacteria (subsection V) and the evolution of oxygenic photosynthesis from prokaryotes to plastids.</title>
        <authorList>
            <person name="Dagan T."/>
            <person name="Roettger M."/>
            <person name="Stucken K."/>
            <person name="Landan G."/>
            <person name="Koch R."/>
            <person name="Major P."/>
            <person name="Gould S.B."/>
            <person name="Goremykin V.V."/>
            <person name="Rippka R."/>
            <person name="Tandeau de Marsac N."/>
            <person name="Gugger M."/>
            <person name="Lockhart P.J."/>
            <person name="Allen J.F."/>
            <person name="Brune I."/>
            <person name="Maus I."/>
            <person name="Puhler A."/>
            <person name="Martin W.F."/>
        </authorList>
    </citation>
    <scope>NUCLEOTIDE SEQUENCE [LARGE SCALE GENOMIC DNA]</scope>
    <source>
        <strain evidence="6 7">PCC 7110</strain>
    </source>
</reference>
<feature type="chain" id="PRO_5007300441" evidence="4">
    <location>
        <begin position="26"/>
        <end position="593"/>
    </location>
</feature>
<dbReference type="Proteomes" id="UP000076925">
    <property type="component" value="Unassembled WGS sequence"/>
</dbReference>
<dbReference type="Pfam" id="PF00496">
    <property type="entry name" value="SBP_bac_5"/>
    <property type="match status" value="1"/>
</dbReference>
<sequence>MNSQISKLIFRHSWIFALLSFVALALNSCNPAEMKTAAAQVPQLLYSISAEPKTFNVVLSNESPNVFSPIYEGLITENGVTGQLEPGMAESWQDEGQRIVFTLRKGLKWSDGEPLTVNDVLFTFNDVYFNKNIPTSIRDILLIGKSRALPKVRKLDDRRVEFTAPEPFAPLLRTVGGLPIVPEHSLRQSITTKNKDGNLLFLSTWDTGTDPKKIVSNGPFMLKSYVTSQRVTFQRNPYYWRWAVRGNQEPNIERMVWEIVESPDTYLVQFRSGGLDIIAVQARNFSLLKREEKRGKFTIYNGGPDTGSIYISFNLNKGRRNGKPLVDPIKSRWFNNVAFRQAVAYAIDRPKMLNNALRGIGELQYSGTWVRSPYYFSPEQGLKVYDYNPEKAKQLLLGAGFQYNAQGQLLDADGNRVRFTLLANTGSRTAEVIGSQMKQDLGKLGIRMDFQQIDFGTLGDKLGNTFEWEAMFGATTGGGLDPNSSANFWSPDGEFHPFNQKPTAGQPPLEGREVAPWEAEIGRLYIEGAQELDEAKRKEIYWEAQRIAAEYVPYIHLFTPLSLTAVRDRVKGVKYSAYGGALWNLYELKVTDK</sequence>
<dbReference type="PANTHER" id="PTHR30290:SF9">
    <property type="entry name" value="OLIGOPEPTIDE-BINDING PROTEIN APPA"/>
    <property type="match status" value="1"/>
</dbReference>
<feature type="signal peptide" evidence="4">
    <location>
        <begin position="1"/>
        <end position="25"/>
    </location>
</feature>
<comment type="similarity">
    <text evidence="1">Belongs to the bacterial solute-binding protein 5 family.</text>
</comment>
<dbReference type="GO" id="GO:0015833">
    <property type="term" value="P:peptide transport"/>
    <property type="evidence" value="ECO:0007669"/>
    <property type="project" value="TreeGrafter"/>
</dbReference>
<dbReference type="PANTHER" id="PTHR30290">
    <property type="entry name" value="PERIPLASMIC BINDING COMPONENT OF ABC TRANSPORTER"/>
    <property type="match status" value="1"/>
</dbReference>
<dbReference type="STRING" id="128403.WA1_41430"/>
<evidence type="ECO:0000259" key="5">
    <source>
        <dbReference type="Pfam" id="PF00496"/>
    </source>
</evidence>
<evidence type="ECO:0000313" key="6">
    <source>
        <dbReference type="EMBL" id="KYC36199.1"/>
    </source>
</evidence>
<keyword evidence="2" id="KW-0813">Transport</keyword>
<organism evidence="6 7">
    <name type="scientific">Scytonema hofmannii PCC 7110</name>
    <dbReference type="NCBI Taxonomy" id="128403"/>
    <lineage>
        <taxon>Bacteria</taxon>
        <taxon>Bacillati</taxon>
        <taxon>Cyanobacteriota</taxon>
        <taxon>Cyanophyceae</taxon>
        <taxon>Nostocales</taxon>
        <taxon>Scytonemataceae</taxon>
        <taxon>Scytonema</taxon>
    </lineage>
</organism>
<protein>
    <submittedName>
        <fullName evidence="6">Peptide ABC transporter substrate-binding protein</fullName>
    </submittedName>
</protein>